<evidence type="ECO:0000313" key="1">
    <source>
        <dbReference type="EMBL" id="OGG49229.1"/>
    </source>
</evidence>
<protein>
    <recommendedName>
        <fullName evidence="3">NACHT domain-containing protein</fullName>
    </recommendedName>
</protein>
<dbReference type="Proteomes" id="UP000178606">
    <property type="component" value="Unassembled WGS sequence"/>
</dbReference>
<comment type="caution">
    <text evidence="1">The sequence shown here is derived from an EMBL/GenBank/DDBJ whole genome shotgun (WGS) entry which is preliminary data.</text>
</comment>
<name>A0A1F6CJ29_HANXR</name>
<organism evidence="1 2">
    <name type="scientific">Handelsmanbacteria sp. (strain RIFCSPLOWO2_12_FULL_64_10)</name>
    <dbReference type="NCBI Taxonomy" id="1817868"/>
    <lineage>
        <taxon>Bacteria</taxon>
        <taxon>Candidatus Handelsmaniibacteriota</taxon>
    </lineage>
</organism>
<dbReference type="EMBL" id="MFKF01000237">
    <property type="protein sequence ID" value="OGG49229.1"/>
    <property type="molecule type" value="Genomic_DNA"/>
</dbReference>
<sequence length="198" mass="22318">MAQNIEALLKEGRVACIFDALDEMPRQGYAERFQSLQAFMKAWAPYGNRFVCSCRLQDYDPALDADAVVIAPFDRGRIASFLRRSAPGIAEALVRRIAGDESLEALLSNPFFLQALACINRPFSDAQTRAIGPYVPETRERLIRAFVEALLEEEVRRQPGPLDSTGRDTLRRFLLERYLKDFLGRETLALGMLSDSGR</sequence>
<accession>A0A1F6CJ29</accession>
<dbReference type="AlphaFoldDB" id="A0A1F6CJ29"/>
<reference evidence="1 2" key="1">
    <citation type="journal article" date="2016" name="Nat. Commun.">
        <title>Thousands of microbial genomes shed light on interconnected biogeochemical processes in an aquifer system.</title>
        <authorList>
            <person name="Anantharaman K."/>
            <person name="Brown C.T."/>
            <person name="Hug L.A."/>
            <person name="Sharon I."/>
            <person name="Castelle C.J."/>
            <person name="Probst A.J."/>
            <person name="Thomas B.C."/>
            <person name="Singh A."/>
            <person name="Wilkins M.J."/>
            <person name="Karaoz U."/>
            <person name="Brodie E.L."/>
            <person name="Williams K.H."/>
            <person name="Hubbard S.S."/>
            <person name="Banfield J.F."/>
        </authorList>
    </citation>
    <scope>NUCLEOTIDE SEQUENCE [LARGE SCALE GENOMIC DNA]</scope>
    <source>
        <strain evidence="2">RIFCSPLOWO2_12_FULL_64_10</strain>
    </source>
</reference>
<gene>
    <name evidence="1" type="ORF">A3F84_23965</name>
</gene>
<evidence type="ECO:0000313" key="2">
    <source>
        <dbReference type="Proteomes" id="UP000178606"/>
    </source>
</evidence>
<evidence type="ECO:0008006" key="3">
    <source>
        <dbReference type="Google" id="ProtNLM"/>
    </source>
</evidence>
<proteinExistence type="predicted"/>